<dbReference type="AlphaFoldDB" id="A0A4Y2TAI0"/>
<proteinExistence type="predicted"/>
<evidence type="ECO:0000256" key="2">
    <source>
        <dbReference type="SAM" id="Phobius"/>
    </source>
</evidence>
<comment type="caution">
    <text evidence="6">The sequence shown here is derived from an EMBL/GenBank/DDBJ whole genome shotgun (WGS) entry which is preliminary data.</text>
</comment>
<keyword evidence="2" id="KW-1133">Transmembrane helix</keyword>
<dbReference type="EMBL" id="BGPR01016330">
    <property type="protein sequence ID" value="GBN72595.1"/>
    <property type="molecule type" value="Genomic_DNA"/>
</dbReference>
<keyword evidence="2" id="KW-0472">Membrane</keyword>
<accession>A0A4Y2TAI0</accession>
<evidence type="ECO:0000313" key="6">
    <source>
        <dbReference type="EMBL" id="GBN97572.1"/>
    </source>
</evidence>
<evidence type="ECO:0000313" key="3">
    <source>
        <dbReference type="EMBL" id="GBN72591.1"/>
    </source>
</evidence>
<organism evidence="6 7">
    <name type="scientific">Araneus ventricosus</name>
    <name type="common">Orbweaver spider</name>
    <name type="synonym">Epeira ventricosa</name>
    <dbReference type="NCBI Taxonomy" id="182803"/>
    <lineage>
        <taxon>Eukaryota</taxon>
        <taxon>Metazoa</taxon>
        <taxon>Ecdysozoa</taxon>
        <taxon>Arthropoda</taxon>
        <taxon>Chelicerata</taxon>
        <taxon>Arachnida</taxon>
        <taxon>Araneae</taxon>
        <taxon>Araneomorphae</taxon>
        <taxon>Entelegynae</taxon>
        <taxon>Araneoidea</taxon>
        <taxon>Araneidae</taxon>
        <taxon>Araneus</taxon>
    </lineage>
</organism>
<gene>
    <name evidence="4" type="ORF">AVEN_109979_1</name>
    <name evidence="6" type="ORF">AVEN_119265_1</name>
    <name evidence="3" type="ORF">AVEN_231542_1</name>
    <name evidence="5" type="ORF">AVEN_80226_1</name>
</gene>
<keyword evidence="7" id="KW-1185">Reference proteome</keyword>
<evidence type="ECO:0000313" key="4">
    <source>
        <dbReference type="EMBL" id="GBN72595.1"/>
    </source>
</evidence>
<sequence>MHQAHIRGESPVESGFKPGALRTRSRDLKTRPPRSPSELASRSLNLRSDRISFLLHLFLALLLLELLGLVHCNGTNSMCLHAGVFFFGRHKNQSH</sequence>
<evidence type="ECO:0000313" key="5">
    <source>
        <dbReference type="EMBL" id="GBN97553.1"/>
    </source>
</evidence>
<dbReference type="EMBL" id="BGPR01016329">
    <property type="protein sequence ID" value="GBN72591.1"/>
    <property type="molecule type" value="Genomic_DNA"/>
</dbReference>
<dbReference type="EMBL" id="BGPR01027221">
    <property type="protein sequence ID" value="GBN97553.1"/>
    <property type="molecule type" value="Genomic_DNA"/>
</dbReference>
<dbReference type="Proteomes" id="UP000499080">
    <property type="component" value="Unassembled WGS sequence"/>
</dbReference>
<feature type="transmembrane region" description="Helical" evidence="2">
    <location>
        <begin position="51"/>
        <end position="70"/>
    </location>
</feature>
<feature type="region of interest" description="Disordered" evidence="1">
    <location>
        <begin position="1"/>
        <end position="41"/>
    </location>
</feature>
<dbReference type="EMBL" id="BGPR01027230">
    <property type="protein sequence ID" value="GBN97572.1"/>
    <property type="molecule type" value="Genomic_DNA"/>
</dbReference>
<keyword evidence="2" id="KW-0812">Transmembrane</keyword>
<name>A0A4Y2TAI0_ARAVE</name>
<protein>
    <submittedName>
        <fullName evidence="6">Uncharacterized protein</fullName>
    </submittedName>
</protein>
<feature type="compositionally biased region" description="Basic and acidic residues" evidence="1">
    <location>
        <begin position="1"/>
        <end position="10"/>
    </location>
</feature>
<evidence type="ECO:0000313" key="7">
    <source>
        <dbReference type="Proteomes" id="UP000499080"/>
    </source>
</evidence>
<evidence type="ECO:0000256" key="1">
    <source>
        <dbReference type="SAM" id="MobiDB-lite"/>
    </source>
</evidence>
<reference evidence="6 7" key="1">
    <citation type="journal article" date="2019" name="Sci. Rep.">
        <title>Orb-weaving spider Araneus ventricosus genome elucidates the spidroin gene catalogue.</title>
        <authorList>
            <person name="Kono N."/>
            <person name="Nakamura H."/>
            <person name="Ohtoshi R."/>
            <person name="Moran D.A.P."/>
            <person name="Shinohara A."/>
            <person name="Yoshida Y."/>
            <person name="Fujiwara M."/>
            <person name="Mori M."/>
            <person name="Tomita M."/>
            <person name="Arakawa K."/>
        </authorList>
    </citation>
    <scope>NUCLEOTIDE SEQUENCE [LARGE SCALE GENOMIC DNA]</scope>
</reference>